<dbReference type="PROSITE" id="PS51257">
    <property type="entry name" value="PROKAR_LIPOPROTEIN"/>
    <property type="match status" value="1"/>
</dbReference>
<dbReference type="AlphaFoldDB" id="A0A934KBH4"/>
<gene>
    <name evidence="5" type="ORF">JF922_18445</name>
</gene>
<dbReference type="Proteomes" id="UP000612893">
    <property type="component" value="Unassembled WGS sequence"/>
</dbReference>
<reference evidence="5" key="1">
    <citation type="submission" date="2020-10" db="EMBL/GenBank/DDBJ databases">
        <title>Ca. Dormibacterota MAGs.</title>
        <authorList>
            <person name="Montgomery K."/>
        </authorList>
    </citation>
    <scope>NUCLEOTIDE SEQUENCE [LARGE SCALE GENOMIC DNA]</scope>
    <source>
        <strain evidence="5">SC8812_S17_10</strain>
    </source>
</reference>
<dbReference type="InterPro" id="IPR014388">
    <property type="entry name" value="3-oxoacid_CoA-transferase"/>
</dbReference>
<keyword evidence="2 3" id="KW-0808">Transferase</keyword>
<comment type="caution">
    <text evidence="5">The sequence shown here is derived from an EMBL/GenBank/DDBJ whole genome shotgun (WGS) entry which is preliminary data.</text>
</comment>
<dbReference type="PANTHER" id="PTHR43293">
    <property type="entry name" value="ACETATE COA-TRANSFERASE YDIF"/>
    <property type="match status" value="1"/>
</dbReference>
<dbReference type="PIRSF" id="PIRSF000858">
    <property type="entry name" value="SCOT-t"/>
    <property type="match status" value="1"/>
</dbReference>
<dbReference type="Pfam" id="PF01144">
    <property type="entry name" value="CoA_trans"/>
    <property type="match status" value="1"/>
</dbReference>
<dbReference type="SMART" id="SM00882">
    <property type="entry name" value="CoA_trans"/>
    <property type="match status" value="1"/>
</dbReference>
<evidence type="ECO:0000313" key="5">
    <source>
        <dbReference type="EMBL" id="MBJ7600043.1"/>
    </source>
</evidence>
<evidence type="ECO:0000256" key="1">
    <source>
        <dbReference type="ARBA" id="ARBA00007154"/>
    </source>
</evidence>
<dbReference type="EMBL" id="JAEKNR010000183">
    <property type="protein sequence ID" value="MBJ7600043.1"/>
    <property type="molecule type" value="Genomic_DNA"/>
</dbReference>
<proteinExistence type="inferred from homology"/>
<keyword evidence="6" id="KW-1185">Reference proteome</keyword>
<evidence type="ECO:0000313" key="6">
    <source>
        <dbReference type="Proteomes" id="UP000612893"/>
    </source>
</evidence>
<name>A0A934KBH4_9BACT</name>
<feature type="active site" description="5-glutamyl coenzyme A thioester intermediate" evidence="4">
    <location>
        <position position="329"/>
    </location>
</feature>
<dbReference type="RefSeq" id="WP_338203724.1">
    <property type="nucleotide sequence ID" value="NZ_JAEKNR010000183.1"/>
</dbReference>
<dbReference type="InterPro" id="IPR037171">
    <property type="entry name" value="NagB/RpiA_transferase-like"/>
</dbReference>
<protein>
    <submittedName>
        <fullName evidence="5">Acyl CoA:acetate/3-ketoacid CoA transferase</fullName>
    </submittedName>
</protein>
<dbReference type="PANTHER" id="PTHR43293:SF1">
    <property type="entry name" value="ACETATE COA-TRANSFERASE YDIF"/>
    <property type="match status" value="1"/>
</dbReference>
<dbReference type="Gene3D" id="3.40.1080.10">
    <property type="entry name" value="Glutaconate Coenzyme A-transferase"/>
    <property type="match status" value="2"/>
</dbReference>
<accession>A0A934KBH4</accession>
<dbReference type="GO" id="GO:0008410">
    <property type="term" value="F:CoA-transferase activity"/>
    <property type="evidence" value="ECO:0007669"/>
    <property type="project" value="InterPro"/>
</dbReference>
<organism evidence="5 6">
    <name type="scientific">Candidatus Nephthysia bennettiae</name>
    <dbReference type="NCBI Taxonomy" id="3127016"/>
    <lineage>
        <taxon>Bacteria</taxon>
        <taxon>Bacillati</taxon>
        <taxon>Candidatus Dormiibacterota</taxon>
        <taxon>Candidatus Dormibacteria</taxon>
        <taxon>Candidatus Dormibacterales</taxon>
        <taxon>Candidatus Dormibacteraceae</taxon>
        <taxon>Candidatus Nephthysia</taxon>
    </lineage>
</organism>
<evidence type="ECO:0000256" key="4">
    <source>
        <dbReference type="PIRSR" id="PIRSR000858-1"/>
    </source>
</evidence>
<sequence length="537" mass="57076">MRKVAVLSPTEAAALIPDGAVVTVSSSSALGCPDAVLRGIGERFASDGSPSALTTIHPIGAGDAYGVKGIDHLVRPGLLRRVVAGSFPSGPSSIEPPLIWQAIERDEVEAYNLPSGVLFQMHRAGAAAQPGVFTQVGLDTFIDPRHSGGRMNGRTTEDIVRVHGLDGAEWLFYPALRPDVAIIRATTADEWGNLTYEDEGSTLGALDQAYAAHNRGGVVIAQVRRLAEGGSLHPHQVRVPGILVDAVVVEPDQWQTTQTPYDPALSGEIRRPLGSLEPLPWSLEKVIARRAALELRCDDIVNLGFGISALVPHVLVEEGLADQVTWVIEQGAVGGVPLTGFAFGCSMNPQALLPSIDQFTLLQGGGFDRAMLSFLEIDEEGSVNVHDLPGRRHVTAGVGGFADITTGARSVVFSGNFTAGRRDIAVEDGRLVIRADGRVPKLVKRVSQATFSGRRAVHRGQRVLYVTERCVLELREGGMTVVEVAPGVDLQGDVLDRAGFPLLLSSSIAAMDPRFFQPQPVGLSLGVARQPAGSLNR</sequence>
<evidence type="ECO:0000256" key="2">
    <source>
        <dbReference type="ARBA" id="ARBA00022679"/>
    </source>
</evidence>
<dbReference type="InterPro" id="IPR004165">
    <property type="entry name" value="CoA_trans_fam_I"/>
</dbReference>
<dbReference type="SUPFAM" id="SSF100950">
    <property type="entry name" value="NagB/RpiA/CoA transferase-like"/>
    <property type="match status" value="2"/>
</dbReference>
<dbReference type="GO" id="GO:0046952">
    <property type="term" value="P:ketone body catabolic process"/>
    <property type="evidence" value="ECO:0007669"/>
    <property type="project" value="InterPro"/>
</dbReference>
<evidence type="ECO:0000256" key="3">
    <source>
        <dbReference type="PIRNR" id="PIRNR000858"/>
    </source>
</evidence>
<comment type="similarity">
    <text evidence="1 3">Belongs to the 3-oxoacid CoA-transferase family.</text>
</comment>